<feature type="transmembrane region" description="Helical" evidence="2">
    <location>
        <begin position="259"/>
        <end position="281"/>
    </location>
</feature>
<reference evidence="4" key="2">
    <citation type="submission" date="2023-06" db="EMBL/GenBank/DDBJ databases">
        <authorList>
            <consortium name="Lawrence Berkeley National Laboratory"/>
            <person name="Mondo S.J."/>
            <person name="Hensen N."/>
            <person name="Bonometti L."/>
            <person name="Westerberg I."/>
            <person name="Brannstrom I.O."/>
            <person name="Guillou S."/>
            <person name="Cros-Aarteil S."/>
            <person name="Calhoun S."/>
            <person name="Haridas S."/>
            <person name="Kuo A."/>
            <person name="Pangilinan J."/>
            <person name="Riley R."/>
            <person name="Labutti K."/>
            <person name="Andreopoulos B."/>
            <person name="Lipzen A."/>
            <person name="Chen C."/>
            <person name="Yanf M."/>
            <person name="Daum C."/>
            <person name="Ng V."/>
            <person name="Clum A."/>
            <person name="Steindorff A."/>
            <person name="Ohm R."/>
            <person name="Martin F."/>
            <person name="Silar P."/>
            <person name="Natvig D."/>
            <person name="Lalanne C."/>
            <person name="Gautier V."/>
            <person name="Ament-Velasquez S.L."/>
            <person name="Kruys A."/>
            <person name="Hutchinson M.I."/>
            <person name="Powell A.J."/>
            <person name="Barry K."/>
            <person name="Miller A.N."/>
            <person name="Grigoriev I.V."/>
            <person name="Debuchy R."/>
            <person name="Gladieux P."/>
            <person name="Thoren M.H."/>
            <person name="Johannesson H."/>
        </authorList>
    </citation>
    <scope>NUCLEOTIDE SEQUENCE</scope>
    <source>
        <strain evidence="4">PSN324</strain>
    </source>
</reference>
<protein>
    <submittedName>
        <fullName evidence="4">Uncharacterized protein</fullName>
    </submittedName>
</protein>
<keyword evidence="3" id="KW-0732">Signal</keyword>
<keyword evidence="2" id="KW-0472">Membrane</keyword>
<dbReference type="Proteomes" id="UP001321749">
    <property type="component" value="Unassembled WGS sequence"/>
</dbReference>
<evidence type="ECO:0000256" key="2">
    <source>
        <dbReference type="SAM" id="Phobius"/>
    </source>
</evidence>
<feature type="compositionally biased region" description="Low complexity" evidence="1">
    <location>
        <begin position="233"/>
        <end position="246"/>
    </location>
</feature>
<feature type="region of interest" description="Disordered" evidence="1">
    <location>
        <begin position="376"/>
        <end position="410"/>
    </location>
</feature>
<evidence type="ECO:0000313" key="5">
    <source>
        <dbReference type="Proteomes" id="UP001321749"/>
    </source>
</evidence>
<reference evidence="4" key="1">
    <citation type="journal article" date="2023" name="Mol. Phylogenet. Evol.">
        <title>Genome-scale phylogeny and comparative genomics of the fungal order Sordariales.</title>
        <authorList>
            <person name="Hensen N."/>
            <person name="Bonometti L."/>
            <person name="Westerberg I."/>
            <person name="Brannstrom I.O."/>
            <person name="Guillou S."/>
            <person name="Cros-Aarteil S."/>
            <person name="Calhoun S."/>
            <person name="Haridas S."/>
            <person name="Kuo A."/>
            <person name="Mondo S."/>
            <person name="Pangilinan J."/>
            <person name="Riley R."/>
            <person name="LaButti K."/>
            <person name="Andreopoulos B."/>
            <person name="Lipzen A."/>
            <person name="Chen C."/>
            <person name="Yan M."/>
            <person name="Daum C."/>
            <person name="Ng V."/>
            <person name="Clum A."/>
            <person name="Steindorff A."/>
            <person name="Ohm R.A."/>
            <person name="Martin F."/>
            <person name="Silar P."/>
            <person name="Natvig D.O."/>
            <person name="Lalanne C."/>
            <person name="Gautier V."/>
            <person name="Ament-Velasquez S.L."/>
            <person name="Kruys A."/>
            <person name="Hutchinson M.I."/>
            <person name="Powell A.J."/>
            <person name="Barry K."/>
            <person name="Miller A.N."/>
            <person name="Grigoriev I.V."/>
            <person name="Debuchy R."/>
            <person name="Gladieux P."/>
            <person name="Hiltunen Thoren M."/>
            <person name="Johannesson H."/>
        </authorList>
    </citation>
    <scope>NUCLEOTIDE SEQUENCE</scope>
    <source>
        <strain evidence="4">PSN324</strain>
    </source>
</reference>
<proteinExistence type="predicted"/>
<accession>A0AAV9HL39</accession>
<evidence type="ECO:0000256" key="1">
    <source>
        <dbReference type="SAM" id="MobiDB-lite"/>
    </source>
</evidence>
<dbReference type="AlphaFoldDB" id="A0AAV9HL39"/>
<feature type="signal peptide" evidence="3">
    <location>
        <begin position="1"/>
        <end position="21"/>
    </location>
</feature>
<feature type="compositionally biased region" description="Pro residues" evidence="1">
    <location>
        <begin position="381"/>
        <end position="390"/>
    </location>
</feature>
<comment type="caution">
    <text evidence="4">The sequence shown here is derived from an EMBL/GenBank/DDBJ whole genome shotgun (WGS) entry which is preliminary data.</text>
</comment>
<dbReference type="EMBL" id="MU864990">
    <property type="protein sequence ID" value="KAK4461509.1"/>
    <property type="molecule type" value="Genomic_DNA"/>
</dbReference>
<evidence type="ECO:0000313" key="4">
    <source>
        <dbReference type="EMBL" id="KAK4461509.1"/>
    </source>
</evidence>
<keyword evidence="5" id="KW-1185">Reference proteome</keyword>
<evidence type="ECO:0000256" key="3">
    <source>
        <dbReference type="SAM" id="SignalP"/>
    </source>
</evidence>
<keyword evidence="2" id="KW-0812">Transmembrane</keyword>
<keyword evidence="2" id="KW-1133">Transmembrane helix</keyword>
<feature type="region of interest" description="Disordered" evidence="1">
    <location>
        <begin position="326"/>
        <end position="358"/>
    </location>
</feature>
<name>A0AAV9HL39_9PEZI</name>
<gene>
    <name evidence="4" type="ORF">QBC42DRAFT_270123</name>
</gene>
<feature type="region of interest" description="Disordered" evidence="1">
    <location>
        <begin position="200"/>
        <end position="257"/>
    </location>
</feature>
<feature type="compositionally biased region" description="Polar residues" evidence="1">
    <location>
        <begin position="214"/>
        <end position="229"/>
    </location>
</feature>
<sequence length="428" mass="44862">MSRFTAAAWLSMLALSGSTYGQGQVLQVLQSAAEENRLHAPITPTPTLAIRGDVRGRQVTRGSSTTTTFTITSAPDATCGFLSGNSGVAVTCANGKKCAWEAEYIGAVFCGFAVTDRSYLRCLPRNIAVDPVQCNDVCQSNSYNLLCTDSAEPYCRTYAFPDGVRDFRCASTSVVGAQQVLWTYSGQANRQFTTSVVRDETTGGITSGPLPGITFTNVPTPTETGTDPSITRDPATTGPGPTNTNDPSEDDGGPPLGPIIGGVVGGVAVLALILTGIFFLIRRNKRHNQNIQANVASPGVPPNQPSPGHYHAGSVGYAGAPQVQQVPGYQGIPPPGAASPSPTYDSTFKPGAGNISPHTPSMLSMNPPSALYQEHYKPQWGPTPSPPPVQPGVAPNQGVYPQHTPQGGPVYEIGTVEDQHKGRINELG</sequence>
<feature type="chain" id="PRO_5043530070" evidence="3">
    <location>
        <begin position="22"/>
        <end position="428"/>
    </location>
</feature>
<organism evidence="4 5">
    <name type="scientific">Cladorrhinum samala</name>
    <dbReference type="NCBI Taxonomy" id="585594"/>
    <lineage>
        <taxon>Eukaryota</taxon>
        <taxon>Fungi</taxon>
        <taxon>Dikarya</taxon>
        <taxon>Ascomycota</taxon>
        <taxon>Pezizomycotina</taxon>
        <taxon>Sordariomycetes</taxon>
        <taxon>Sordariomycetidae</taxon>
        <taxon>Sordariales</taxon>
        <taxon>Podosporaceae</taxon>
        <taxon>Cladorrhinum</taxon>
    </lineage>
</organism>